<dbReference type="Pfam" id="PF05827">
    <property type="entry name" value="VAS1_LD"/>
    <property type="match status" value="1"/>
</dbReference>
<dbReference type="PANTHER" id="PTHR12471">
    <property type="entry name" value="VACUOLAR ATP SYNTHASE SUBUNIT S1"/>
    <property type="match status" value="1"/>
</dbReference>
<evidence type="ECO:0000256" key="2">
    <source>
        <dbReference type="ARBA" id="ARBA00009037"/>
    </source>
</evidence>
<dbReference type="GO" id="GO:0012505">
    <property type="term" value="C:endomembrane system"/>
    <property type="evidence" value="ECO:0007669"/>
    <property type="project" value="UniProtKB-ARBA"/>
</dbReference>
<protein>
    <recommendedName>
        <fullName evidence="11">V-type proton ATPase subunit S1-like</fullName>
    </recommendedName>
</protein>
<name>A0A8T3E024_9TELE</name>
<feature type="domain" description="V-type proton ATPase subunit S1/VOA1 transmembrane" evidence="8">
    <location>
        <begin position="419"/>
        <end position="457"/>
    </location>
</feature>
<dbReference type="GO" id="GO:0030659">
    <property type="term" value="C:cytoplasmic vesicle membrane"/>
    <property type="evidence" value="ECO:0007669"/>
    <property type="project" value="UniProtKB-ARBA"/>
</dbReference>
<dbReference type="AlphaFoldDB" id="A0A8T3E024"/>
<reference evidence="9" key="1">
    <citation type="submission" date="2021-01" db="EMBL/GenBank/DDBJ databases">
        <authorList>
            <person name="Zahm M."/>
            <person name="Roques C."/>
            <person name="Cabau C."/>
            <person name="Klopp C."/>
            <person name="Donnadieu C."/>
            <person name="Jouanno E."/>
            <person name="Lampietro C."/>
            <person name="Louis A."/>
            <person name="Herpin A."/>
            <person name="Echchiki A."/>
            <person name="Berthelot C."/>
            <person name="Parey E."/>
            <person name="Roest-Crollius H."/>
            <person name="Braasch I."/>
            <person name="Postlethwait J."/>
            <person name="Bobe J."/>
            <person name="Montfort J."/>
            <person name="Bouchez O."/>
            <person name="Begum T."/>
            <person name="Mejri S."/>
            <person name="Adams A."/>
            <person name="Chen W.-J."/>
            <person name="Guiguen Y."/>
        </authorList>
    </citation>
    <scope>NUCLEOTIDE SEQUENCE</scope>
    <source>
        <tissue evidence="9">Blood</tissue>
    </source>
</reference>
<keyword evidence="10" id="KW-1185">Reference proteome</keyword>
<dbReference type="Gene3D" id="2.40.160.110">
    <property type="match status" value="1"/>
</dbReference>
<dbReference type="GO" id="GO:0001671">
    <property type="term" value="F:ATPase activator activity"/>
    <property type="evidence" value="ECO:0007669"/>
    <property type="project" value="TreeGrafter"/>
</dbReference>
<dbReference type="OrthoDB" id="9985059at2759"/>
<dbReference type="Pfam" id="PF20520">
    <property type="entry name" value="Ac45-VOA1_TM"/>
    <property type="match status" value="1"/>
</dbReference>
<proteinExistence type="inferred from homology"/>
<dbReference type="InterPro" id="IPR046756">
    <property type="entry name" value="VAS1/VOA1_TM"/>
</dbReference>
<evidence type="ECO:0000313" key="9">
    <source>
        <dbReference type="EMBL" id="KAI1899905.1"/>
    </source>
</evidence>
<evidence type="ECO:0000256" key="6">
    <source>
        <dbReference type="SAM" id="Phobius"/>
    </source>
</evidence>
<dbReference type="EMBL" id="JAERUA010000005">
    <property type="protein sequence ID" value="KAI1899905.1"/>
    <property type="molecule type" value="Genomic_DNA"/>
</dbReference>
<comment type="subcellular location">
    <subcellularLocation>
        <location evidence="1">Membrane</location>
        <topology evidence="1">Single-pass membrane protein</topology>
    </subcellularLocation>
</comment>
<organism evidence="9 10">
    <name type="scientific">Albula goreensis</name>
    <dbReference type="NCBI Taxonomy" id="1534307"/>
    <lineage>
        <taxon>Eukaryota</taxon>
        <taxon>Metazoa</taxon>
        <taxon>Chordata</taxon>
        <taxon>Craniata</taxon>
        <taxon>Vertebrata</taxon>
        <taxon>Euteleostomi</taxon>
        <taxon>Actinopterygii</taxon>
        <taxon>Neopterygii</taxon>
        <taxon>Teleostei</taxon>
        <taxon>Albuliformes</taxon>
        <taxon>Albulidae</taxon>
        <taxon>Albula</taxon>
    </lineage>
</organism>
<dbReference type="PANTHER" id="PTHR12471:SF2">
    <property type="entry name" value="V-TYPE PROTON ATPASE SUBUNIT S1"/>
    <property type="match status" value="1"/>
</dbReference>
<keyword evidence="5 6" id="KW-0472">Membrane</keyword>
<dbReference type="GO" id="GO:0030641">
    <property type="term" value="P:regulation of cellular pH"/>
    <property type="evidence" value="ECO:0007669"/>
    <property type="project" value="TreeGrafter"/>
</dbReference>
<dbReference type="Proteomes" id="UP000829720">
    <property type="component" value="Unassembled WGS sequence"/>
</dbReference>
<evidence type="ECO:0000259" key="7">
    <source>
        <dbReference type="Pfam" id="PF05827"/>
    </source>
</evidence>
<evidence type="ECO:0000256" key="5">
    <source>
        <dbReference type="ARBA" id="ARBA00023136"/>
    </source>
</evidence>
<evidence type="ECO:0000259" key="8">
    <source>
        <dbReference type="Pfam" id="PF20520"/>
    </source>
</evidence>
<evidence type="ECO:0000256" key="1">
    <source>
        <dbReference type="ARBA" id="ARBA00004167"/>
    </source>
</evidence>
<dbReference type="PROSITE" id="PS51257">
    <property type="entry name" value="PROKAR_LIPOPROTEIN"/>
    <property type="match status" value="1"/>
</dbReference>
<dbReference type="FunFam" id="2.40.160.110:FF:000003">
    <property type="entry name" value="ATPase H+ transporting accessory protein 1"/>
    <property type="match status" value="1"/>
</dbReference>
<accession>A0A8T3E024</accession>
<keyword evidence="4 6" id="KW-1133">Transmembrane helix</keyword>
<feature type="domain" description="V-type proton ATPase subunit S1 luminal" evidence="7">
    <location>
        <begin position="257"/>
        <end position="404"/>
    </location>
</feature>
<sequence length="469" mass="51871">MAESKMADSKVARVRYTVYSCVLLYYLFLTGCHSDQVPLIMWSSGGVPMKPLEPPAVGHIVSSAQLVSYLNDALSTAPQNVLLFLQDKLSLDDFTVYGGVFGNKQDSSYPNLEAALQSSPSSLVLPTVSWPGISAVPALLQEQLGTSPLYLEPGTLAQLRLNASVPALLVIRLPYSSGVDLMSPKEVLSGNDEVIGQVLALVKEQAVPYSAIYTALRPSRIVGEASTPELQSVGRSLLQASADSVYPPVEFKSEGTSCILLWAENLTISYYKGKWERHDLTSQTFGESVTISLTGSSCNRTHSRLVLNYENVLGFRSFRLVFAMNRRFYKVSAREWFTLDQVELEYDGQKATFNGSRNIYAPAEYSYRCESVTSFRYPLLTPRASNDNASQWRLSFDNFQIQGFGVTGRDFSYASDCAGFFTPGIWMGLLTSLLMLLILTYGLHMITQLRTMDRFDDPKGPAISVPQNE</sequence>
<comment type="caution">
    <text evidence="9">The sequence shown here is derived from an EMBL/GenBank/DDBJ whole genome shotgun (WGS) entry which is preliminary data.</text>
</comment>
<evidence type="ECO:0008006" key="11">
    <source>
        <dbReference type="Google" id="ProtNLM"/>
    </source>
</evidence>
<dbReference type="InterPro" id="IPR008388">
    <property type="entry name" value="Ac45_acc_su"/>
</dbReference>
<evidence type="ECO:0000256" key="3">
    <source>
        <dbReference type="ARBA" id="ARBA00022692"/>
    </source>
</evidence>
<dbReference type="GO" id="GO:0098588">
    <property type="term" value="C:bounding membrane of organelle"/>
    <property type="evidence" value="ECO:0007669"/>
    <property type="project" value="UniProtKB-ARBA"/>
</dbReference>
<comment type="similarity">
    <text evidence="2">Belongs to the vacuolar ATPase subunit S1 family.</text>
</comment>
<evidence type="ECO:0000256" key="4">
    <source>
        <dbReference type="ARBA" id="ARBA00022989"/>
    </source>
</evidence>
<dbReference type="InterPro" id="IPR046755">
    <property type="entry name" value="VAS1_LD"/>
</dbReference>
<dbReference type="GO" id="GO:0033176">
    <property type="term" value="C:proton-transporting V-type ATPase complex"/>
    <property type="evidence" value="ECO:0007669"/>
    <property type="project" value="TreeGrafter"/>
</dbReference>
<gene>
    <name evidence="9" type="ORF">AGOR_G00066580</name>
</gene>
<feature type="transmembrane region" description="Helical" evidence="6">
    <location>
        <begin position="425"/>
        <end position="444"/>
    </location>
</feature>
<evidence type="ECO:0000313" key="10">
    <source>
        <dbReference type="Proteomes" id="UP000829720"/>
    </source>
</evidence>
<keyword evidence="3 6" id="KW-0812">Transmembrane</keyword>